<dbReference type="OrthoDB" id="8526020at2"/>
<feature type="compositionally biased region" description="Low complexity" evidence="1">
    <location>
        <begin position="72"/>
        <end position="86"/>
    </location>
</feature>
<dbReference type="RefSeq" id="WP_133607886.1">
    <property type="nucleotide sequence ID" value="NZ_SNXW01000003.1"/>
</dbReference>
<dbReference type="Pfam" id="PF11306">
    <property type="entry name" value="DUF3108"/>
    <property type="match status" value="1"/>
</dbReference>
<organism evidence="2 3">
    <name type="scientific">Aquabacterium commune</name>
    <dbReference type="NCBI Taxonomy" id="70586"/>
    <lineage>
        <taxon>Bacteria</taxon>
        <taxon>Pseudomonadati</taxon>
        <taxon>Pseudomonadota</taxon>
        <taxon>Betaproteobacteria</taxon>
        <taxon>Burkholderiales</taxon>
        <taxon>Aquabacterium</taxon>
    </lineage>
</organism>
<evidence type="ECO:0000313" key="3">
    <source>
        <dbReference type="Proteomes" id="UP000294593"/>
    </source>
</evidence>
<keyword evidence="3" id="KW-1185">Reference proteome</keyword>
<protein>
    <submittedName>
        <fullName evidence="2">Uncharacterized protein DUF3108</fullName>
    </submittedName>
</protein>
<dbReference type="EMBL" id="SNXW01000003">
    <property type="protein sequence ID" value="TDP84694.1"/>
    <property type="molecule type" value="Genomic_DNA"/>
</dbReference>
<feature type="compositionally biased region" description="Low complexity" evidence="1">
    <location>
        <begin position="119"/>
        <end position="133"/>
    </location>
</feature>
<sequence>MNDKRKRPLSSRAGVVALLAAAVVLAHVLLTGAVLQEMQGLKPADASIKRMDATYVSEVRLTEPPAAPPAPAMVQAAAPQAAAAAPKKAKPKPTKPPKVAKAASQPDEAASKPEVLADAASATQPSPEPAASAAATSALAASASANAPASTANSAVAAASVPSMGASGPNSGRAFVWPQATKVSYKLEGYFRGPVSGQASVEWVRQDSRYQVHIDASIGPSFAPLGSWRLTSEGEIQPQGLHPKLYENTNRLLIKTSAPRLIKLEEDEVTHPDGKRYPRPPEVQDPASFMIQLAYQFTLRPDLLKPGSSFALNVVTLRKLEQLTFDVVGNDVVRTPIGDVPTVHVRPRKTVTDGGALPADVWFAPGLQYLPVRIYIKMSDDVYMDMQMNRAPQQAPGEGAPPAP</sequence>
<comment type="caution">
    <text evidence="2">The sequence shown here is derived from an EMBL/GenBank/DDBJ whole genome shotgun (WGS) entry which is preliminary data.</text>
</comment>
<proteinExistence type="predicted"/>
<gene>
    <name evidence="2" type="ORF">EV672_103265</name>
</gene>
<evidence type="ECO:0000313" key="2">
    <source>
        <dbReference type="EMBL" id="TDP84694.1"/>
    </source>
</evidence>
<dbReference type="AlphaFoldDB" id="A0A4R6REV0"/>
<accession>A0A4R6REV0</accession>
<evidence type="ECO:0000256" key="1">
    <source>
        <dbReference type="SAM" id="MobiDB-lite"/>
    </source>
</evidence>
<feature type="region of interest" description="Disordered" evidence="1">
    <location>
        <begin position="66"/>
        <end position="133"/>
    </location>
</feature>
<name>A0A4R6REV0_9BURK</name>
<dbReference type="InterPro" id="IPR021457">
    <property type="entry name" value="DUF3108"/>
</dbReference>
<dbReference type="Proteomes" id="UP000294593">
    <property type="component" value="Unassembled WGS sequence"/>
</dbReference>
<reference evidence="2 3" key="1">
    <citation type="submission" date="2019-03" db="EMBL/GenBank/DDBJ databases">
        <title>Genomic Encyclopedia of Type Strains, Phase IV (KMG-IV): sequencing the most valuable type-strain genomes for metagenomic binning, comparative biology and taxonomic classification.</title>
        <authorList>
            <person name="Goeker M."/>
        </authorList>
    </citation>
    <scope>NUCLEOTIDE SEQUENCE [LARGE SCALE GENOMIC DNA]</scope>
    <source>
        <strain evidence="2 3">DSM 11901</strain>
    </source>
</reference>